<sequence length="97" mass="10893">MLKRYVELRHLDADDAGIMELMPSHRQENRLKVLPGELGYFQSVTMKLQDNGMRLLDVRDIFDALIKKHSAVGTYLTASAAIVKDPDFESACVLALS</sequence>
<accession>A0A8T1TW07</accession>
<dbReference type="EMBL" id="JAENGZ010001286">
    <property type="protein sequence ID" value="KAG6949160.1"/>
    <property type="molecule type" value="Genomic_DNA"/>
</dbReference>
<reference evidence="1" key="1">
    <citation type="submission" date="2021-01" db="EMBL/GenBank/DDBJ databases">
        <title>Phytophthora aleatoria, a newly-described species from Pinus radiata is distinct from Phytophthora cactorum isolates based on comparative genomics.</title>
        <authorList>
            <person name="Mcdougal R."/>
            <person name="Panda P."/>
            <person name="Williams N."/>
            <person name="Studholme D.J."/>
        </authorList>
    </citation>
    <scope>NUCLEOTIDE SEQUENCE</scope>
    <source>
        <strain evidence="1">NZFS 3830</strain>
    </source>
</reference>
<dbReference type="PANTHER" id="PTHR40866">
    <property type="entry name" value="BED-TYPE DOMAIN-CONTAINING PROTEIN"/>
    <property type="match status" value="1"/>
</dbReference>
<comment type="caution">
    <text evidence="1">The sequence shown here is derived from an EMBL/GenBank/DDBJ whole genome shotgun (WGS) entry which is preliminary data.</text>
</comment>
<dbReference type="PANTHER" id="PTHR40866:SF1">
    <property type="entry name" value="BED-TYPE DOMAIN-CONTAINING PROTEIN"/>
    <property type="match status" value="1"/>
</dbReference>
<dbReference type="Proteomes" id="UP000688947">
    <property type="component" value="Unassembled WGS sequence"/>
</dbReference>
<dbReference type="AlphaFoldDB" id="A0A8T1TW07"/>
<organism evidence="1 2">
    <name type="scientific">Phytophthora cactorum</name>
    <dbReference type="NCBI Taxonomy" id="29920"/>
    <lineage>
        <taxon>Eukaryota</taxon>
        <taxon>Sar</taxon>
        <taxon>Stramenopiles</taxon>
        <taxon>Oomycota</taxon>
        <taxon>Peronosporomycetes</taxon>
        <taxon>Peronosporales</taxon>
        <taxon>Peronosporaceae</taxon>
        <taxon>Phytophthora</taxon>
    </lineage>
</organism>
<evidence type="ECO:0000313" key="1">
    <source>
        <dbReference type="EMBL" id="KAG6949160.1"/>
    </source>
</evidence>
<dbReference type="VEuPathDB" id="FungiDB:PC110_g20313"/>
<evidence type="ECO:0000313" key="2">
    <source>
        <dbReference type="Proteomes" id="UP000688947"/>
    </source>
</evidence>
<protein>
    <submittedName>
        <fullName evidence="1">Uncharacterized protein</fullName>
    </submittedName>
</protein>
<dbReference type="OrthoDB" id="122335at2759"/>
<feature type="non-terminal residue" evidence="1">
    <location>
        <position position="97"/>
    </location>
</feature>
<gene>
    <name evidence="1" type="ORF">JG687_00015044</name>
</gene>
<name>A0A8T1TW07_9STRA</name>
<proteinExistence type="predicted"/>